<evidence type="ECO:0008006" key="3">
    <source>
        <dbReference type="Google" id="ProtNLM"/>
    </source>
</evidence>
<dbReference type="SUPFAM" id="SSF52047">
    <property type="entry name" value="RNI-like"/>
    <property type="match status" value="1"/>
</dbReference>
<keyword evidence="2" id="KW-1185">Reference proteome</keyword>
<dbReference type="Gene3D" id="1.20.1280.50">
    <property type="match status" value="1"/>
</dbReference>
<evidence type="ECO:0000313" key="2">
    <source>
        <dbReference type="Proteomes" id="UP001215598"/>
    </source>
</evidence>
<name>A0AAD7HSL4_9AGAR</name>
<sequence length="555" mass="61920">MSIRAALAEQTAKTKGLTNTDIRRLIADSELRLASLESKIAESESAAAAPMEGDSTLKFVEGEPEAPLASSFLLEQRDHERITAAVLRHLVAPIRSLPVELLAEIFSLTIRDKELLYSIHSRHFQDAYRVSHICSEWRQIAHCTPQLWTGSVTVTVGYPVTQDVEDPDVEDSVTEDVEDALVQGARWTVSGTGPDSDGLMIRAWLAHSGPLPVPIVLMGLHGLPESILAGRKALHLRPVLEELLRVAPRWGILHLYGFLPPMFYLRLADRTLDSLEEARLGEFNVDYPALFLLGTSPRLRKLTVTGNPPLHMPWAQLTELTLTYYPSTSVCLNTLVQCTNLITLTLSGTDRQNDVGTNVTLPSLRVLNFAFRRNSNARLPTLNFLFAPILETCSISFRFRAHSRSWKQAVFTTFLLRSPNITYLRLDSCPLTSHELIAALVHTPCLSHLELNKCHHIDDAFLLALSYKHDSGTPPLVPLLHEFRLLDTPKSLTASLVVGMLASRWRTHDELASSSPIIPLPVARWSLVLLDQQLEDTMKELQRQGLPVYGYSIGR</sequence>
<gene>
    <name evidence="1" type="ORF">B0H16DRAFT_1697721</name>
</gene>
<dbReference type="InterPro" id="IPR032675">
    <property type="entry name" value="LRR_dom_sf"/>
</dbReference>
<proteinExistence type="predicted"/>
<dbReference type="Gene3D" id="3.80.10.10">
    <property type="entry name" value="Ribonuclease Inhibitor"/>
    <property type="match status" value="1"/>
</dbReference>
<comment type="caution">
    <text evidence="1">The sequence shown here is derived from an EMBL/GenBank/DDBJ whole genome shotgun (WGS) entry which is preliminary data.</text>
</comment>
<evidence type="ECO:0000313" key="1">
    <source>
        <dbReference type="EMBL" id="KAJ7727349.1"/>
    </source>
</evidence>
<dbReference type="EMBL" id="JARKIB010000180">
    <property type="protein sequence ID" value="KAJ7727349.1"/>
    <property type="molecule type" value="Genomic_DNA"/>
</dbReference>
<dbReference type="AlphaFoldDB" id="A0AAD7HSL4"/>
<reference evidence="1" key="1">
    <citation type="submission" date="2023-03" db="EMBL/GenBank/DDBJ databases">
        <title>Massive genome expansion in bonnet fungi (Mycena s.s.) driven by repeated elements and novel gene families across ecological guilds.</title>
        <authorList>
            <consortium name="Lawrence Berkeley National Laboratory"/>
            <person name="Harder C.B."/>
            <person name="Miyauchi S."/>
            <person name="Viragh M."/>
            <person name="Kuo A."/>
            <person name="Thoen E."/>
            <person name="Andreopoulos B."/>
            <person name="Lu D."/>
            <person name="Skrede I."/>
            <person name="Drula E."/>
            <person name="Henrissat B."/>
            <person name="Morin E."/>
            <person name="Kohler A."/>
            <person name="Barry K."/>
            <person name="LaButti K."/>
            <person name="Morin E."/>
            <person name="Salamov A."/>
            <person name="Lipzen A."/>
            <person name="Mereny Z."/>
            <person name="Hegedus B."/>
            <person name="Baldrian P."/>
            <person name="Stursova M."/>
            <person name="Weitz H."/>
            <person name="Taylor A."/>
            <person name="Grigoriev I.V."/>
            <person name="Nagy L.G."/>
            <person name="Martin F."/>
            <person name="Kauserud H."/>
        </authorList>
    </citation>
    <scope>NUCLEOTIDE SEQUENCE</scope>
    <source>
        <strain evidence="1">CBHHK182m</strain>
    </source>
</reference>
<accession>A0AAD7HSL4</accession>
<protein>
    <recommendedName>
        <fullName evidence="3">F-box domain-containing protein</fullName>
    </recommendedName>
</protein>
<dbReference type="Proteomes" id="UP001215598">
    <property type="component" value="Unassembled WGS sequence"/>
</dbReference>
<organism evidence="1 2">
    <name type="scientific">Mycena metata</name>
    <dbReference type="NCBI Taxonomy" id="1033252"/>
    <lineage>
        <taxon>Eukaryota</taxon>
        <taxon>Fungi</taxon>
        <taxon>Dikarya</taxon>
        <taxon>Basidiomycota</taxon>
        <taxon>Agaricomycotina</taxon>
        <taxon>Agaricomycetes</taxon>
        <taxon>Agaricomycetidae</taxon>
        <taxon>Agaricales</taxon>
        <taxon>Marasmiineae</taxon>
        <taxon>Mycenaceae</taxon>
        <taxon>Mycena</taxon>
    </lineage>
</organism>